<dbReference type="EMBL" id="WWCX01000001">
    <property type="protein sequence ID" value="MYM92525.1"/>
    <property type="molecule type" value="Genomic_DNA"/>
</dbReference>
<reference evidence="1" key="1">
    <citation type="submission" date="2019-12" db="EMBL/GenBank/DDBJ databases">
        <title>Novel species isolated from a subtropical stream in China.</title>
        <authorList>
            <person name="Lu H."/>
        </authorList>
    </citation>
    <scope>NUCLEOTIDE SEQUENCE [LARGE SCALE GENOMIC DNA]</scope>
    <source>
        <strain evidence="1">FT81W</strain>
    </source>
</reference>
<name>A0A845GGK7_9BURK</name>
<comment type="caution">
    <text evidence="1">The sequence shown here is derived from an EMBL/GenBank/DDBJ whole genome shotgun (WGS) entry which is preliminary data.</text>
</comment>
<protein>
    <submittedName>
        <fullName evidence="1">Uncharacterized protein</fullName>
    </submittedName>
</protein>
<dbReference type="Proteomes" id="UP000447355">
    <property type="component" value="Unassembled WGS sequence"/>
</dbReference>
<proteinExistence type="predicted"/>
<evidence type="ECO:0000313" key="1">
    <source>
        <dbReference type="EMBL" id="MYM92525.1"/>
    </source>
</evidence>
<evidence type="ECO:0000313" key="2">
    <source>
        <dbReference type="Proteomes" id="UP000447355"/>
    </source>
</evidence>
<sequence>MSRHFLHTAGSTDTTAEIRRGRLALHLTSSKTGYSRWPIVPLVDNIRIDCYFTEGGSAGFILPAYVLQTSTSVNRMHERWSIEQNLLPRNLFPRLKLPIVWAAFTKERTRRLVGFFLYGEAAEIAQLQKDCRRVAESSGQGQTWRTVTRFALQMLGGEANLDEIYCAIEPRRPSMVNRSWQARVRNVLQKSGDFLPVQRGRWRIAPV</sequence>
<organism evidence="1 2">
    <name type="scientific">Duganella vulcania</name>
    <dbReference type="NCBI Taxonomy" id="2692166"/>
    <lineage>
        <taxon>Bacteria</taxon>
        <taxon>Pseudomonadati</taxon>
        <taxon>Pseudomonadota</taxon>
        <taxon>Betaproteobacteria</taxon>
        <taxon>Burkholderiales</taxon>
        <taxon>Oxalobacteraceae</taxon>
        <taxon>Telluria group</taxon>
        <taxon>Duganella</taxon>
    </lineage>
</organism>
<dbReference type="RefSeq" id="WP_161081789.1">
    <property type="nucleotide sequence ID" value="NZ_WWCX01000001.1"/>
</dbReference>
<accession>A0A845GGK7</accession>
<dbReference type="AlphaFoldDB" id="A0A845GGK7"/>
<gene>
    <name evidence="1" type="ORF">GTP90_01470</name>
</gene>